<dbReference type="RefSeq" id="WP_343765702.1">
    <property type="nucleotide sequence ID" value="NZ_BAAACF010000001.1"/>
</dbReference>
<dbReference type="InterPro" id="IPR003812">
    <property type="entry name" value="Fido"/>
</dbReference>
<dbReference type="PANTHER" id="PTHR13504">
    <property type="entry name" value="FIDO DOMAIN-CONTAINING PROTEIN DDB_G0283145"/>
    <property type="match status" value="1"/>
</dbReference>
<dbReference type="Proteomes" id="UP001500339">
    <property type="component" value="Unassembled WGS sequence"/>
</dbReference>
<comment type="caution">
    <text evidence="2">The sequence shown here is derived from an EMBL/GenBank/DDBJ whole genome shotgun (WGS) entry which is preliminary data.</text>
</comment>
<dbReference type="Gene3D" id="1.10.3290.10">
    <property type="entry name" value="Fido-like domain"/>
    <property type="match status" value="1"/>
</dbReference>
<accession>A0ABN1IMA2</accession>
<name>A0ABN1IMA2_9CLOT</name>
<gene>
    <name evidence="2" type="ORF">GCM10008905_02900</name>
</gene>
<evidence type="ECO:0000259" key="1">
    <source>
        <dbReference type="PROSITE" id="PS51459"/>
    </source>
</evidence>
<reference evidence="2 3" key="1">
    <citation type="journal article" date="2019" name="Int. J. Syst. Evol. Microbiol.">
        <title>The Global Catalogue of Microorganisms (GCM) 10K type strain sequencing project: providing services to taxonomists for standard genome sequencing and annotation.</title>
        <authorList>
            <consortium name="The Broad Institute Genomics Platform"/>
            <consortium name="The Broad Institute Genome Sequencing Center for Infectious Disease"/>
            <person name="Wu L."/>
            <person name="Ma J."/>
        </authorList>
    </citation>
    <scope>NUCLEOTIDE SEQUENCE [LARGE SCALE GENOMIC DNA]</scope>
    <source>
        <strain evidence="2 3">JCM 1405</strain>
    </source>
</reference>
<dbReference type="InterPro" id="IPR040198">
    <property type="entry name" value="Fido_containing"/>
</dbReference>
<protein>
    <submittedName>
        <fullName evidence="2">Fic family protein</fullName>
    </submittedName>
</protein>
<dbReference type="InterPro" id="IPR036390">
    <property type="entry name" value="WH_DNA-bd_sf"/>
</dbReference>
<dbReference type="SUPFAM" id="SSF46785">
    <property type="entry name" value="Winged helix' DNA-binding domain"/>
    <property type="match status" value="1"/>
</dbReference>
<dbReference type="PANTHER" id="PTHR13504:SF38">
    <property type="entry name" value="FIDO DOMAIN-CONTAINING PROTEIN"/>
    <property type="match status" value="1"/>
</dbReference>
<dbReference type="EMBL" id="BAAACF010000001">
    <property type="protein sequence ID" value="GAA0717337.1"/>
    <property type="molecule type" value="Genomic_DNA"/>
</dbReference>
<dbReference type="InterPro" id="IPR036597">
    <property type="entry name" value="Fido-like_dom_sf"/>
</dbReference>
<evidence type="ECO:0000313" key="2">
    <source>
        <dbReference type="EMBL" id="GAA0717337.1"/>
    </source>
</evidence>
<evidence type="ECO:0000313" key="3">
    <source>
        <dbReference type="Proteomes" id="UP001500339"/>
    </source>
</evidence>
<proteinExistence type="predicted"/>
<sequence length="413" mass="48602">MNNLIINFNEKYLTRKEIEYRIKSDVNLDILWGELLLNRKKTGVEVPLIDQSSNNFWFNLTNDIIKNIDSIDNSATEDLFKSVPIDLEASVIADALIDEAFNSSVIEGAFSTKRRTKEMIEKHLKPSNKSEIMILNNYQALLYIMEHLDEPISEDTILSIYKILTQDTLVEDDIVEKYRTDAVYVWDTKTSKITYTAPPHETVQELMNSLLKFINSNNNYHPIIKACIVHFYFVYIHPFFDGNGRTARAISYMYLLQNGYKFFKFFSISSVINEEKNRYYDAIENTEIYDSDLTYFIKYYSSMIVRSISKIKNNFKKEFGRRLIKDTLDKSGIILDKRQNKIINHFITIDKNFITIEDYKKKFKISYETARTDLLELETIGFFKKSKKGKKYIFIFNDLNEIISNIHENFISI</sequence>
<keyword evidence="3" id="KW-1185">Reference proteome</keyword>
<dbReference type="SUPFAM" id="SSF140931">
    <property type="entry name" value="Fic-like"/>
    <property type="match status" value="1"/>
</dbReference>
<dbReference type="Pfam" id="PF02661">
    <property type="entry name" value="Fic"/>
    <property type="match status" value="1"/>
</dbReference>
<dbReference type="PROSITE" id="PS51459">
    <property type="entry name" value="FIDO"/>
    <property type="match status" value="1"/>
</dbReference>
<organism evidence="2 3">
    <name type="scientific">Clostridium malenominatum</name>
    <dbReference type="NCBI Taxonomy" id="1539"/>
    <lineage>
        <taxon>Bacteria</taxon>
        <taxon>Bacillati</taxon>
        <taxon>Bacillota</taxon>
        <taxon>Clostridia</taxon>
        <taxon>Eubacteriales</taxon>
        <taxon>Clostridiaceae</taxon>
        <taxon>Clostridium</taxon>
    </lineage>
</organism>
<feature type="domain" description="Fido" evidence="1">
    <location>
        <begin position="152"/>
        <end position="302"/>
    </location>
</feature>